<comment type="caution">
    <text evidence="15">The sequence shown here is derived from an EMBL/GenBank/DDBJ whole genome shotgun (WGS) entry which is preliminary data.</text>
</comment>
<keyword evidence="16" id="KW-1185">Reference proteome</keyword>
<keyword evidence="6" id="KW-0408">Iron</keyword>
<keyword evidence="3 11" id="KW-1134">Transmembrane beta strand</keyword>
<evidence type="ECO:0000256" key="4">
    <source>
        <dbReference type="ARBA" id="ARBA00022496"/>
    </source>
</evidence>
<keyword evidence="9 11" id="KW-0472">Membrane</keyword>
<feature type="domain" description="TonB-dependent receptor-like beta-barrel" evidence="13">
    <location>
        <begin position="245"/>
        <end position="719"/>
    </location>
</feature>
<protein>
    <submittedName>
        <fullName evidence="15">TonB-dependent receptor</fullName>
    </submittedName>
</protein>
<organism evidence="15 16">
    <name type="scientific">Zhongshania borealis</name>
    <dbReference type="NCBI Taxonomy" id="889488"/>
    <lineage>
        <taxon>Bacteria</taxon>
        <taxon>Pseudomonadati</taxon>
        <taxon>Pseudomonadota</taxon>
        <taxon>Gammaproteobacteria</taxon>
        <taxon>Cellvibrionales</taxon>
        <taxon>Spongiibacteraceae</taxon>
        <taxon>Zhongshania</taxon>
    </lineage>
</organism>
<dbReference type="PROSITE" id="PS52016">
    <property type="entry name" value="TONB_DEPENDENT_REC_3"/>
    <property type="match status" value="1"/>
</dbReference>
<dbReference type="Pfam" id="PF00593">
    <property type="entry name" value="TonB_dep_Rec_b-barrel"/>
    <property type="match status" value="1"/>
</dbReference>
<evidence type="ECO:0000256" key="3">
    <source>
        <dbReference type="ARBA" id="ARBA00022452"/>
    </source>
</evidence>
<evidence type="ECO:0000256" key="10">
    <source>
        <dbReference type="ARBA" id="ARBA00023237"/>
    </source>
</evidence>
<dbReference type="RefSeq" id="WP_344935662.1">
    <property type="nucleotide sequence ID" value="NZ_BAABDM010000003.1"/>
</dbReference>
<evidence type="ECO:0000256" key="2">
    <source>
        <dbReference type="ARBA" id="ARBA00022448"/>
    </source>
</evidence>
<evidence type="ECO:0000256" key="9">
    <source>
        <dbReference type="ARBA" id="ARBA00023136"/>
    </source>
</evidence>
<evidence type="ECO:0000256" key="6">
    <source>
        <dbReference type="ARBA" id="ARBA00023004"/>
    </source>
</evidence>
<dbReference type="InterPro" id="IPR036942">
    <property type="entry name" value="Beta-barrel_TonB_sf"/>
</dbReference>
<accession>A0ABP7WTU7</accession>
<dbReference type="Gene3D" id="2.40.170.20">
    <property type="entry name" value="TonB-dependent receptor, beta-barrel domain"/>
    <property type="match status" value="2"/>
</dbReference>
<evidence type="ECO:0000256" key="5">
    <source>
        <dbReference type="ARBA" id="ARBA00022692"/>
    </source>
</evidence>
<evidence type="ECO:0000259" key="13">
    <source>
        <dbReference type="Pfam" id="PF00593"/>
    </source>
</evidence>
<comment type="subcellular location">
    <subcellularLocation>
        <location evidence="1 11">Cell outer membrane</location>
        <topology evidence="1 11">Multi-pass membrane protein</topology>
    </subcellularLocation>
</comment>
<evidence type="ECO:0000256" key="8">
    <source>
        <dbReference type="ARBA" id="ARBA00023077"/>
    </source>
</evidence>
<evidence type="ECO:0000313" key="15">
    <source>
        <dbReference type="EMBL" id="GAA4096682.1"/>
    </source>
</evidence>
<dbReference type="Pfam" id="PF07715">
    <property type="entry name" value="Plug"/>
    <property type="match status" value="1"/>
</dbReference>
<evidence type="ECO:0000256" key="7">
    <source>
        <dbReference type="ARBA" id="ARBA00023065"/>
    </source>
</evidence>
<name>A0ABP7WTU7_9GAMM</name>
<dbReference type="InterPro" id="IPR039426">
    <property type="entry name" value="TonB-dep_rcpt-like"/>
</dbReference>
<feature type="domain" description="TonB-dependent receptor plug" evidence="14">
    <location>
        <begin position="44"/>
        <end position="149"/>
    </location>
</feature>
<evidence type="ECO:0000256" key="1">
    <source>
        <dbReference type="ARBA" id="ARBA00004571"/>
    </source>
</evidence>
<keyword evidence="8 12" id="KW-0798">TonB box</keyword>
<evidence type="ECO:0000256" key="12">
    <source>
        <dbReference type="RuleBase" id="RU003357"/>
    </source>
</evidence>
<dbReference type="Proteomes" id="UP001500392">
    <property type="component" value="Unassembled WGS sequence"/>
</dbReference>
<dbReference type="InterPro" id="IPR000531">
    <property type="entry name" value="Beta-barrel_TonB"/>
</dbReference>
<keyword evidence="10 11" id="KW-0998">Cell outer membrane</keyword>
<sequence>MNKILLLSILIASNHIWAADVKEKKRRDYIEEVIVTAQKRAESAQDVPLSVSVMSADRMQASAIKSFEDVALASPNTDINMTPGYVQVGMRGLNSPINDGMEQSVGFYVDGIYYGKLAFLQDAFLDLSRVELLKGPQGTLFGKNTVAGAINVSSVNPVHEWQAATTLTTGNFSDQEVSATVNAPLIDDKLALRIAATAHTKDGYVYNSQRRVDEKQVDKKGIRSKLLLDANDELNFVLTLYRSEARDNGQGWEPFVLQDDAATVHSLFDADLEDSFDYVGHSNSDNYSASDSTVVNLDTNWTFGEKLLTIIASHAEMDESLYLDADTGPAPIADWDRQTQYNQQMLEIRFTSAPGKIEYILGAFGFRSDNHLDGDLRMLPEPAVSGMLLNALSSALAEQLGPVTGPLGNIIDPLLYSATTDSLHQIFQQDTSTLAVFSQLSWNISDHLTAIAGLRASTESKSVNLVQDYEQTGILLQSAFGVTEYKLREERKESNVAPKLSLKYGWDDKMIYASYSEGFKAGGYNPLARTADESVFDQETAKAYELGYKLTAFDGALTANAAAFHTQFSDMQIQAFIGNGFIVSNAAQATTEGLEFDLNYQPWRGTMIYASAGYTNPVFDEYPDGPCPAGSQTETCDLTGRQLPRAPKYSANLGFHTALPLIENKLALVLGADYSWRDDIYFDLDLDPVDSQTAYSLVNLHLGLVDPQERWHFIVHIKNLEDKLIRQFTADLPIFEGSHMGFVMPPRMISAEFNVSL</sequence>
<dbReference type="PANTHER" id="PTHR32552:SF81">
    <property type="entry name" value="TONB-DEPENDENT OUTER MEMBRANE RECEPTOR"/>
    <property type="match status" value="1"/>
</dbReference>
<proteinExistence type="inferred from homology"/>
<keyword evidence="7" id="KW-0406">Ion transport</keyword>
<dbReference type="PANTHER" id="PTHR32552">
    <property type="entry name" value="FERRICHROME IRON RECEPTOR-RELATED"/>
    <property type="match status" value="1"/>
</dbReference>
<reference evidence="16" key="1">
    <citation type="journal article" date="2019" name="Int. J. Syst. Evol. Microbiol.">
        <title>The Global Catalogue of Microorganisms (GCM) 10K type strain sequencing project: providing services to taxonomists for standard genome sequencing and annotation.</title>
        <authorList>
            <consortium name="The Broad Institute Genomics Platform"/>
            <consortium name="The Broad Institute Genome Sequencing Center for Infectious Disease"/>
            <person name="Wu L."/>
            <person name="Ma J."/>
        </authorList>
    </citation>
    <scope>NUCLEOTIDE SEQUENCE [LARGE SCALE GENOMIC DNA]</scope>
    <source>
        <strain evidence="16">JCM 17304</strain>
    </source>
</reference>
<dbReference type="InterPro" id="IPR012910">
    <property type="entry name" value="Plug_dom"/>
</dbReference>
<evidence type="ECO:0000313" key="16">
    <source>
        <dbReference type="Proteomes" id="UP001500392"/>
    </source>
</evidence>
<dbReference type="EMBL" id="BAABDM010000003">
    <property type="protein sequence ID" value="GAA4096682.1"/>
    <property type="molecule type" value="Genomic_DNA"/>
</dbReference>
<keyword evidence="15" id="KW-0675">Receptor</keyword>
<evidence type="ECO:0000259" key="14">
    <source>
        <dbReference type="Pfam" id="PF07715"/>
    </source>
</evidence>
<evidence type="ECO:0000256" key="11">
    <source>
        <dbReference type="PROSITE-ProRule" id="PRU01360"/>
    </source>
</evidence>
<dbReference type="SUPFAM" id="SSF56935">
    <property type="entry name" value="Porins"/>
    <property type="match status" value="1"/>
</dbReference>
<comment type="similarity">
    <text evidence="11 12">Belongs to the TonB-dependent receptor family.</text>
</comment>
<keyword evidence="4" id="KW-0410">Iron transport</keyword>
<keyword evidence="5 11" id="KW-0812">Transmembrane</keyword>
<keyword evidence="2 11" id="KW-0813">Transport</keyword>
<gene>
    <name evidence="15" type="ORF">GCM10022414_21430</name>
</gene>